<feature type="coiled-coil region" evidence="1">
    <location>
        <begin position="476"/>
        <end position="538"/>
    </location>
</feature>
<dbReference type="AlphaFoldDB" id="A0A3Q3WTM0"/>
<keyword evidence="1" id="KW-0175">Coiled coil</keyword>
<keyword evidence="4" id="KW-1185">Reference proteome</keyword>
<accession>A0A3Q3WTM0</accession>
<reference evidence="3" key="1">
    <citation type="submission" date="2025-08" db="UniProtKB">
        <authorList>
            <consortium name="Ensembl"/>
        </authorList>
    </citation>
    <scope>IDENTIFICATION</scope>
</reference>
<dbReference type="GO" id="GO:0000175">
    <property type="term" value="F:3'-5'-RNA exonuclease activity"/>
    <property type="evidence" value="ECO:0007669"/>
    <property type="project" value="TreeGrafter"/>
</dbReference>
<dbReference type="PANTHER" id="PTHR23355">
    <property type="entry name" value="RIBONUCLEASE"/>
    <property type="match status" value="1"/>
</dbReference>
<dbReference type="InterPro" id="IPR012340">
    <property type="entry name" value="NA-bd_OB-fold"/>
</dbReference>
<proteinExistence type="predicted"/>
<feature type="domain" description="RNB" evidence="2">
    <location>
        <begin position="87"/>
        <end position="397"/>
    </location>
</feature>
<evidence type="ECO:0000259" key="2">
    <source>
        <dbReference type="SMART" id="SM00955"/>
    </source>
</evidence>
<organism evidence="3 4">
    <name type="scientific">Mola mola</name>
    <name type="common">Ocean sunfish</name>
    <name type="synonym">Tetraodon mola</name>
    <dbReference type="NCBI Taxonomy" id="94237"/>
    <lineage>
        <taxon>Eukaryota</taxon>
        <taxon>Metazoa</taxon>
        <taxon>Chordata</taxon>
        <taxon>Craniata</taxon>
        <taxon>Vertebrata</taxon>
        <taxon>Euteleostomi</taxon>
        <taxon>Actinopterygii</taxon>
        <taxon>Neopterygii</taxon>
        <taxon>Teleostei</taxon>
        <taxon>Neoteleostei</taxon>
        <taxon>Acanthomorphata</taxon>
        <taxon>Eupercaria</taxon>
        <taxon>Tetraodontiformes</taxon>
        <taxon>Molidae</taxon>
        <taxon>Mola</taxon>
    </lineage>
</organism>
<name>A0A3Q3WTM0_MOLML</name>
<dbReference type="GO" id="GO:0006402">
    <property type="term" value="P:mRNA catabolic process"/>
    <property type="evidence" value="ECO:0007669"/>
    <property type="project" value="TreeGrafter"/>
</dbReference>
<dbReference type="GO" id="GO:0003723">
    <property type="term" value="F:RNA binding"/>
    <property type="evidence" value="ECO:0007669"/>
    <property type="project" value="InterPro"/>
</dbReference>
<dbReference type="Proteomes" id="UP000261620">
    <property type="component" value="Unplaced"/>
</dbReference>
<dbReference type="Pfam" id="PF00773">
    <property type="entry name" value="RNB"/>
    <property type="match status" value="1"/>
</dbReference>
<evidence type="ECO:0000313" key="3">
    <source>
        <dbReference type="Ensembl" id="ENSMMOP00000012554.1"/>
    </source>
</evidence>
<dbReference type="GO" id="GO:0000932">
    <property type="term" value="C:P-body"/>
    <property type="evidence" value="ECO:0007669"/>
    <property type="project" value="TreeGrafter"/>
</dbReference>
<dbReference type="OMA" id="PENCEYP"/>
<dbReference type="PANTHER" id="PTHR23355:SF9">
    <property type="entry name" value="DIS3-LIKE EXONUCLEASE 2"/>
    <property type="match status" value="1"/>
</dbReference>
<reference evidence="3" key="2">
    <citation type="submission" date="2025-09" db="UniProtKB">
        <authorList>
            <consortium name="Ensembl"/>
        </authorList>
    </citation>
    <scope>IDENTIFICATION</scope>
</reference>
<dbReference type="InterPro" id="IPR050180">
    <property type="entry name" value="RNR_Ribonuclease"/>
</dbReference>
<sequence>MQIDGRWTVVASEPLNEKLKQNSVFVVQVIGWKEQCYLPLGNVIDIIPVGRSLDDGLRILNGEFKVEPTTCTSDEGFSLADEDGMHRKDIRDIITFTVDPKDAQHLDDAISVKEMKDHYELGIHIADVASFVIHGGELDENAKKLGATYHCSGSKNINMFPEELSIKHFSLLLNQLRNVVSLIFKINKKTDMIIGKPKFQLSKITSDKQLSYEDAEEIISKRYKKTPKFDTVEDCITVAYRFAKAQRKIRLVDWAYCQPDDQRLPGKRKANLMIEELSVLFNAKPDPEKIEEFKENTCAKLIPLSFHVHIQVAARTDDIDKMVDLIAADDIHPPLQPVIEAFRRCSSKAYVIRSNSSPKAEVGHYSLNVASYTQASSPIRRYMDIVLQRLLHSIICKRDAPYSQTEISMLCSQFERDIKNAKEYEQKAERISYAVSMTKQSALKLAFVVSIAPNKDHFAVSFPFNKKEQNPYSKQIKEFDKRIQVALDKKEELKRIQLALVEKNALQRSQLVEEIEELERQKLALEKIEELSEEEVKE</sequence>
<dbReference type="SMART" id="SM00955">
    <property type="entry name" value="RNB"/>
    <property type="match status" value="1"/>
</dbReference>
<dbReference type="Ensembl" id="ENSMMOT00000012759.1">
    <property type="protein sequence ID" value="ENSMMOP00000012554.1"/>
    <property type="gene ID" value="ENSMMOG00000009660.1"/>
</dbReference>
<evidence type="ECO:0000313" key="4">
    <source>
        <dbReference type="Proteomes" id="UP000261620"/>
    </source>
</evidence>
<evidence type="ECO:0000256" key="1">
    <source>
        <dbReference type="SAM" id="Coils"/>
    </source>
</evidence>
<dbReference type="InterPro" id="IPR001900">
    <property type="entry name" value="RNase_II/R"/>
</dbReference>
<dbReference type="STRING" id="94237.ENSMMOP00000012554"/>
<dbReference type="SUPFAM" id="SSF50249">
    <property type="entry name" value="Nucleic acid-binding proteins"/>
    <property type="match status" value="1"/>
</dbReference>
<protein>
    <recommendedName>
        <fullName evidence="2">RNB domain-containing protein</fullName>
    </recommendedName>
</protein>